<feature type="compositionally biased region" description="Polar residues" evidence="1">
    <location>
        <begin position="284"/>
        <end position="293"/>
    </location>
</feature>
<sequence>MPTRQIIKEGCLQTKLIKYKGALMFKKKKILYEKENCWVVLCKHDDKIPLLEWYPSSLAVENHKPAQVADLLNVSYITQTVGEERAFIIGFDDPQREPLELVSLSLDECIFWIEQIRETLLSLNCLSQTLENMYTIVPEDNLSQNGIDDDNKKEYPNNIQLNRDNTFTLSCPSNLKNETMPLSKELENKEENNKKTLIESSLSNNINSLSKNEIGNINDYEEIEKINENYNNIQQPLILVVPEIEAPQIINNRTPTSLSSISSSSSTPNVNSLNSLDKSVLNHKLTNPSSPEISSKKTNDYRFGTRPKNNKLNIPKSTIPTLPPRNLDENEFNNIPFNNSLKKNINKEENICKNLNSSSPEPINFSSNLIYDKLYKPFKQSAPSTTSSDNETCSSLTDSIASMTLNNLLPLKAGRYKTNLNEVHSTDFYDNLPVLLNVPPSLTTSDGIYDTLPIDSADLLNEHRIRNLSLVYTVIAEHIIFVEISGRVFVGGWTIQMHPKLIGLIHVGDEIIECDNKIIKDLEHFHNILCEHDLSGNPISLRIRSIPFGKVFFIKKIPKKTPEELLGLILKRKKNYIVNDNREICLKTENGINENDINSKNKIIYETLTIQDSSSPVITELNDKPTNMFATSDDHLYRRIDKLPKNSHFSIIIHPRDFSRLIKANIKQSMTFLRFIHDQ</sequence>
<evidence type="ECO:0000259" key="2">
    <source>
        <dbReference type="SMART" id="SM00233"/>
    </source>
</evidence>
<keyword evidence="3" id="KW-1185">Reference proteome</keyword>
<name>A0A0K0EGE0_STRER</name>
<dbReference type="WBParaSite" id="SSTP_0000855100.1">
    <property type="protein sequence ID" value="SSTP_0000855100.1"/>
    <property type="gene ID" value="SSTP_0000855100"/>
</dbReference>
<evidence type="ECO:0000313" key="4">
    <source>
        <dbReference type="WBParaSite" id="SSTP_0000855100.1"/>
    </source>
</evidence>
<protein>
    <submittedName>
        <fullName evidence="4 5">PH domain-containing protein</fullName>
    </submittedName>
</protein>
<evidence type="ECO:0000313" key="5">
    <source>
        <dbReference type="WBParaSite" id="TCONS_00014466.p1"/>
    </source>
</evidence>
<dbReference type="SUPFAM" id="SSF50729">
    <property type="entry name" value="PH domain-like"/>
    <property type="match status" value="1"/>
</dbReference>
<dbReference type="InterPro" id="IPR001849">
    <property type="entry name" value="PH_domain"/>
</dbReference>
<proteinExistence type="predicted"/>
<evidence type="ECO:0000313" key="3">
    <source>
        <dbReference type="Proteomes" id="UP000035681"/>
    </source>
</evidence>
<dbReference type="STRING" id="6248.A0A0K0EGE0"/>
<feature type="compositionally biased region" description="Polar residues" evidence="1">
    <location>
        <begin position="310"/>
        <end position="320"/>
    </location>
</feature>
<accession>A0A0K0EGE0</accession>
<feature type="domain" description="PH" evidence="2">
    <location>
        <begin position="17"/>
        <end position="123"/>
    </location>
</feature>
<feature type="region of interest" description="Disordered" evidence="1">
    <location>
        <begin position="282"/>
        <end position="327"/>
    </location>
</feature>
<organism evidence="4">
    <name type="scientific">Strongyloides stercoralis</name>
    <name type="common">Threadworm</name>
    <dbReference type="NCBI Taxonomy" id="6248"/>
    <lineage>
        <taxon>Eukaryota</taxon>
        <taxon>Metazoa</taxon>
        <taxon>Ecdysozoa</taxon>
        <taxon>Nematoda</taxon>
        <taxon>Chromadorea</taxon>
        <taxon>Rhabditida</taxon>
        <taxon>Tylenchina</taxon>
        <taxon>Panagrolaimomorpha</taxon>
        <taxon>Strongyloidoidea</taxon>
        <taxon>Strongyloididae</taxon>
        <taxon>Strongyloides</taxon>
    </lineage>
</organism>
<dbReference type="WBParaSite" id="TCONS_00014466.p1">
    <property type="protein sequence ID" value="TCONS_00014466.p1"/>
    <property type="gene ID" value="XLOC_009666"/>
</dbReference>
<reference evidence="4" key="1">
    <citation type="submission" date="2015-08" db="UniProtKB">
        <authorList>
            <consortium name="WormBaseParasite"/>
        </authorList>
    </citation>
    <scope>IDENTIFICATION</scope>
</reference>
<dbReference type="AlphaFoldDB" id="A0A0K0EGE0"/>
<dbReference type="SMART" id="SM00233">
    <property type="entry name" value="PH"/>
    <property type="match status" value="1"/>
</dbReference>
<dbReference type="Proteomes" id="UP000035681">
    <property type="component" value="Unplaced"/>
</dbReference>
<evidence type="ECO:0000256" key="1">
    <source>
        <dbReference type="SAM" id="MobiDB-lite"/>
    </source>
</evidence>